<dbReference type="Proteomes" id="UP000828390">
    <property type="component" value="Unassembled WGS sequence"/>
</dbReference>
<name>A0A9D4MRN7_DREPO</name>
<evidence type="ECO:0000313" key="3">
    <source>
        <dbReference type="Proteomes" id="UP000828390"/>
    </source>
</evidence>
<accession>A0A9D4MRN7</accession>
<reference evidence="2" key="1">
    <citation type="journal article" date="2019" name="bioRxiv">
        <title>The Genome of the Zebra Mussel, Dreissena polymorpha: A Resource for Invasive Species Research.</title>
        <authorList>
            <person name="McCartney M.A."/>
            <person name="Auch B."/>
            <person name="Kono T."/>
            <person name="Mallez S."/>
            <person name="Zhang Y."/>
            <person name="Obille A."/>
            <person name="Becker A."/>
            <person name="Abrahante J.E."/>
            <person name="Garbe J."/>
            <person name="Badalamenti J.P."/>
            <person name="Herman A."/>
            <person name="Mangelson H."/>
            <person name="Liachko I."/>
            <person name="Sullivan S."/>
            <person name="Sone E.D."/>
            <person name="Koren S."/>
            <person name="Silverstein K.A.T."/>
            <person name="Beckman K.B."/>
            <person name="Gohl D.M."/>
        </authorList>
    </citation>
    <scope>NUCLEOTIDE SEQUENCE</scope>
    <source>
        <strain evidence="2">Duluth1</strain>
        <tissue evidence="2">Whole animal</tissue>
    </source>
</reference>
<gene>
    <name evidence="2" type="ORF">DPMN_003929</name>
</gene>
<sequence>MQLTCFDEDRSTTATSSIGTGSISSIDQYLTIHVELCRDSDEHIASSKSTPTSTTTAAWQLWLVQ</sequence>
<dbReference type="AlphaFoldDB" id="A0A9D4MRN7"/>
<reference evidence="2" key="2">
    <citation type="submission" date="2020-11" db="EMBL/GenBank/DDBJ databases">
        <authorList>
            <person name="McCartney M.A."/>
            <person name="Auch B."/>
            <person name="Kono T."/>
            <person name="Mallez S."/>
            <person name="Becker A."/>
            <person name="Gohl D.M."/>
            <person name="Silverstein K.A.T."/>
            <person name="Koren S."/>
            <person name="Bechman K.B."/>
            <person name="Herman A."/>
            <person name="Abrahante J.E."/>
            <person name="Garbe J."/>
        </authorList>
    </citation>
    <scope>NUCLEOTIDE SEQUENCE</scope>
    <source>
        <strain evidence="2">Duluth1</strain>
        <tissue evidence="2">Whole animal</tissue>
    </source>
</reference>
<evidence type="ECO:0000313" key="2">
    <source>
        <dbReference type="EMBL" id="KAH3880017.1"/>
    </source>
</evidence>
<protein>
    <submittedName>
        <fullName evidence="2">Uncharacterized protein</fullName>
    </submittedName>
</protein>
<proteinExistence type="predicted"/>
<comment type="caution">
    <text evidence="2">The sequence shown here is derived from an EMBL/GenBank/DDBJ whole genome shotgun (WGS) entry which is preliminary data.</text>
</comment>
<organism evidence="2 3">
    <name type="scientific">Dreissena polymorpha</name>
    <name type="common">Zebra mussel</name>
    <name type="synonym">Mytilus polymorpha</name>
    <dbReference type="NCBI Taxonomy" id="45954"/>
    <lineage>
        <taxon>Eukaryota</taxon>
        <taxon>Metazoa</taxon>
        <taxon>Spiralia</taxon>
        <taxon>Lophotrochozoa</taxon>
        <taxon>Mollusca</taxon>
        <taxon>Bivalvia</taxon>
        <taxon>Autobranchia</taxon>
        <taxon>Heteroconchia</taxon>
        <taxon>Euheterodonta</taxon>
        <taxon>Imparidentia</taxon>
        <taxon>Neoheterodontei</taxon>
        <taxon>Myida</taxon>
        <taxon>Dreissenoidea</taxon>
        <taxon>Dreissenidae</taxon>
        <taxon>Dreissena</taxon>
    </lineage>
</organism>
<dbReference type="EMBL" id="JAIWYP010000001">
    <property type="protein sequence ID" value="KAH3880017.1"/>
    <property type="molecule type" value="Genomic_DNA"/>
</dbReference>
<feature type="region of interest" description="Disordered" evidence="1">
    <location>
        <begin position="1"/>
        <end position="20"/>
    </location>
</feature>
<keyword evidence="3" id="KW-1185">Reference proteome</keyword>
<evidence type="ECO:0000256" key="1">
    <source>
        <dbReference type="SAM" id="MobiDB-lite"/>
    </source>
</evidence>